<dbReference type="Gene3D" id="1.20.1560.10">
    <property type="entry name" value="ABC transporter type 1, transmembrane domain"/>
    <property type="match status" value="1"/>
</dbReference>
<feature type="transmembrane region" description="Helical" evidence="5">
    <location>
        <begin position="12"/>
        <end position="35"/>
    </location>
</feature>
<evidence type="ECO:0000259" key="6">
    <source>
        <dbReference type="PROSITE" id="PS50929"/>
    </source>
</evidence>
<gene>
    <name evidence="7" type="ORF">GPUH_LOCUS12898</name>
</gene>
<dbReference type="Gene3D" id="3.40.50.300">
    <property type="entry name" value="P-loop containing nucleotide triphosphate hydrolases"/>
    <property type="match status" value="1"/>
</dbReference>
<name>A0A183DW07_9BILA</name>
<dbReference type="SUPFAM" id="SSF52540">
    <property type="entry name" value="P-loop containing nucleoside triphosphate hydrolases"/>
    <property type="match status" value="1"/>
</dbReference>
<keyword evidence="4 5" id="KW-0472">Membrane</keyword>
<comment type="subcellular location">
    <subcellularLocation>
        <location evidence="1">Membrane</location>
        <topology evidence="1">Multi-pass membrane protein</topology>
    </subcellularLocation>
</comment>
<dbReference type="PANTHER" id="PTHR43394:SF1">
    <property type="entry name" value="ATP-BINDING CASSETTE SUB-FAMILY B MEMBER 10, MITOCHONDRIAL"/>
    <property type="match status" value="1"/>
</dbReference>
<dbReference type="SUPFAM" id="SSF90123">
    <property type="entry name" value="ABC transporter transmembrane region"/>
    <property type="match status" value="1"/>
</dbReference>
<dbReference type="GO" id="GO:0016887">
    <property type="term" value="F:ATP hydrolysis activity"/>
    <property type="evidence" value="ECO:0007669"/>
    <property type="project" value="InterPro"/>
</dbReference>
<dbReference type="Pfam" id="PF00664">
    <property type="entry name" value="ABC_membrane"/>
    <property type="match status" value="1"/>
</dbReference>
<feature type="transmembrane region" description="Helical" evidence="5">
    <location>
        <begin position="258"/>
        <end position="278"/>
    </location>
</feature>
<sequence length="436" mass="48099">MCSAVSVTLPFFIPFSCYGSCAFILFLAGLFFLVVGNTIGLVLPRIIFMFIDINNGNETKMPDKDKYLVIAAQYLKLHNMVMFTLFFIVAASYGIRHYCMHTAGQLVINNLRRSVFNSVISQDMNFFSTNKVGEIVSRLSTDALIVGQSVSSNLTVGARAFMSFFGSAAIMIYTSPELSKVVTCLTAAIVSSGYCFGNLQRKYTLQMQEAVAASNEVATEKFSNVITVRTLVSELRECETYKERIRQLWLVSRREGRATGCMIVLHELAILACLYTIVHYGSHLLSAGSLTYGDLLAFIWYASLCALSLPSMVNFYTELMKGLGASARLFELRNRVPKVPITGGLIKKDLIDGITFENVTFAYPNRSLLFTNLSFHMPAGKTTAIVGPSGSGKSTIANLVLRLFEPISGQILVDGIDLKLIDPSHWRRQIGTVAQS</sequence>
<evidence type="ECO:0000256" key="3">
    <source>
        <dbReference type="ARBA" id="ARBA00022989"/>
    </source>
</evidence>
<dbReference type="EMBL" id="UYRT01079709">
    <property type="protein sequence ID" value="VDN21241.1"/>
    <property type="molecule type" value="Genomic_DNA"/>
</dbReference>
<keyword evidence="3 5" id="KW-1133">Transmembrane helix</keyword>
<evidence type="ECO:0000256" key="4">
    <source>
        <dbReference type="ARBA" id="ARBA00023136"/>
    </source>
</evidence>
<dbReference type="InterPro" id="IPR003439">
    <property type="entry name" value="ABC_transporter-like_ATP-bd"/>
</dbReference>
<dbReference type="InterPro" id="IPR011527">
    <property type="entry name" value="ABC1_TM_dom"/>
</dbReference>
<dbReference type="PANTHER" id="PTHR43394">
    <property type="entry name" value="ATP-DEPENDENT PERMEASE MDL1, MITOCHONDRIAL"/>
    <property type="match status" value="1"/>
</dbReference>
<dbReference type="InterPro" id="IPR036640">
    <property type="entry name" value="ABC1_TM_sf"/>
</dbReference>
<evidence type="ECO:0000256" key="1">
    <source>
        <dbReference type="ARBA" id="ARBA00004141"/>
    </source>
</evidence>
<proteinExistence type="predicted"/>
<dbReference type="InterPro" id="IPR039421">
    <property type="entry name" value="Type_1_exporter"/>
</dbReference>
<keyword evidence="2 5" id="KW-0812">Transmembrane</keyword>
<accession>A0A183DW07</accession>
<evidence type="ECO:0000313" key="8">
    <source>
        <dbReference type="Proteomes" id="UP000271098"/>
    </source>
</evidence>
<dbReference type="GO" id="GO:0005743">
    <property type="term" value="C:mitochondrial inner membrane"/>
    <property type="evidence" value="ECO:0007669"/>
    <property type="project" value="TreeGrafter"/>
</dbReference>
<dbReference type="Pfam" id="PF00005">
    <property type="entry name" value="ABC_tran"/>
    <property type="match status" value="1"/>
</dbReference>
<keyword evidence="8" id="KW-1185">Reference proteome</keyword>
<dbReference type="AlphaFoldDB" id="A0A183DW07"/>
<evidence type="ECO:0000313" key="7">
    <source>
        <dbReference type="EMBL" id="VDN21241.1"/>
    </source>
</evidence>
<feature type="domain" description="ABC transmembrane type-1" evidence="6">
    <location>
        <begin position="27"/>
        <end position="321"/>
    </location>
</feature>
<reference evidence="9" key="1">
    <citation type="submission" date="2016-06" db="UniProtKB">
        <authorList>
            <consortium name="WormBaseParasite"/>
        </authorList>
    </citation>
    <scope>IDENTIFICATION</scope>
</reference>
<dbReference type="GO" id="GO:0005524">
    <property type="term" value="F:ATP binding"/>
    <property type="evidence" value="ECO:0007669"/>
    <property type="project" value="InterPro"/>
</dbReference>
<reference evidence="7 8" key="2">
    <citation type="submission" date="2018-11" db="EMBL/GenBank/DDBJ databases">
        <authorList>
            <consortium name="Pathogen Informatics"/>
        </authorList>
    </citation>
    <scope>NUCLEOTIDE SEQUENCE [LARGE SCALE GENOMIC DNA]</scope>
</reference>
<dbReference type="WBParaSite" id="GPUH_0001291201-mRNA-1">
    <property type="protein sequence ID" value="GPUH_0001291201-mRNA-1"/>
    <property type="gene ID" value="GPUH_0001291201"/>
</dbReference>
<dbReference type="OrthoDB" id="6500128at2759"/>
<evidence type="ECO:0000256" key="5">
    <source>
        <dbReference type="SAM" id="Phobius"/>
    </source>
</evidence>
<dbReference type="PROSITE" id="PS50929">
    <property type="entry name" value="ABC_TM1F"/>
    <property type="match status" value="1"/>
</dbReference>
<dbReference type="InterPro" id="IPR027417">
    <property type="entry name" value="P-loop_NTPase"/>
</dbReference>
<feature type="transmembrane region" description="Helical" evidence="5">
    <location>
        <begin position="77"/>
        <end position="95"/>
    </location>
</feature>
<dbReference type="GO" id="GO:0015421">
    <property type="term" value="F:ABC-type oligopeptide transporter activity"/>
    <property type="evidence" value="ECO:0007669"/>
    <property type="project" value="TreeGrafter"/>
</dbReference>
<evidence type="ECO:0000256" key="2">
    <source>
        <dbReference type="ARBA" id="ARBA00022692"/>
    </source>
</evidence>
<organism evidence="9">
    <name type="scientific">Gongylonema pulchrum</name>
    <dbReference type="NCBI Taxonomy" id="637853"/>
    <lineage>
        <taxon>Eukaryota</taxon>
        <taxon>Metazoa</taxon>
        <taxon>Ecdysozoa</taxon>
        <taxon>Nematoda</taxon>
        <taxon>Chromadorea</taxon>
        <taxon>Rhabditida</taxon>
        <taxon>Spirurina</taxon>
        <taxon>Spiruromorpha</taxon>
        <taxon>Spiruroidea</taxon>
        <taxon>Gongylonematidae</taxon>
        <taxon>Gongylonema</taxon>
    </lineage>
</organism>
<dbReference type="GO" id="GO:0090374">
    <property type="term" value="P:oligopeptide export from mitochondrion"/>
    <property type="evidence" value="ECO:0007669"/>
    <property type="project" value="TreeGrafter"/>
</dbReference>
<feature type="transmembrane region" description="Helical" evidence="5">
    <location>
        <begin position="298"/>
        <end position="316"/>
    </location>
</feature>
<evidence type="ECO:0000313" key="9">
    <source>
        <dbReference type="WBParaSite" id="GPUH_0001291201-mRNA-1"/>
    </source>
</evidence>
<dbReference type="Proteomes" id="UP000271098">
    <property type="component" value="Unassembled WGS sequence"/>
</dbReference>
<protein>
    <submittedName>
        <fullName evidence="9">ABC transmembrane type-1 domain-containing protein</fullName>
    </submittedName>
</protein>